<feature type="transmembrane region" description="Helical" evidence="1">
    <location>
        <begin position="90"/>
        <end position="117"/>
    </location>
</feature>
<keyword evidence="1" id="KW-0812">Transmembrane</keyword>
<evidence type="ECO:0000313" key="2">
    <source>
        <dbReference type="EMBL" id="GEB52027.1"/>
    </source>
</evidence>
<gene>
    <name evidence="2" type="ORF">SCA03_45780</name>
</gene>
<name>A0A4Y3R580_STRCI</name>
<keyword evidence="1" id="KW-1133">Transmembrane helix</keyword>
<keyword evidence="3" id="KW-1185">Reference proteome</keyword>
<organism evidence="2 3">
    <name type="scientific">Streptomyces cacaoi</name>
    <dbReference type="NCBI Taxonomy" id="1898"/>
    <lineage>
        <taxon>Bacteria</taxon>
        <taxon>Bacillati</taxon>
        <taxon>Actinomycetota</taxon>
        <taxon>Actinomycetes</taxon>
        <taxon>Kitasatosporales</taxon>
        <taxon>Streptomycetaceae</taxon>
        <taxon>Streptomyces</taxon>
    </lineage>
</organism>
<accession>A0A4Y3R580</accession>
<comment type="caution">
    <text evidence="2">The sequence shown here is derived from an EMBL/GenBank/DDBJ whole genome shotgun (WGS) entry which is preliminary data.</text>
</comment>
<sequence>MTQSTGHSPPLPARLRPGWRQTFAAGRLLTRRLGRPLTPLTWPVVYALWAVPLLSARVRGGLLVCDGATVALAGFRPARRRRLTAAAGCAVATAAVAGLLAVVALPPLAVAAATFALGGPWPLALAVASLLAGALLLIELARCAPAFVQVWRARRTVRRLRGRGGDWYRAGLLAGPEGRPEALGRLRRHFLAWADEHGVGLVAFATGPRTARVYASVGFAPDAHRPTVLVRPASVPARGARERTG</sequence>
<evidence type="ECO:0000256" key="1">
    <source>
        <dbReference type="SAM" id="Phobius"/>
    </source>
</evidence>
<protein>
    <recommendedName>
        <fullName evidence="4">N-acetyltransferase domain-containing protein</fullName>
    </recommendedName>
</protein>
<reference evidence="2 3" key="1">
    <citation type="submission" date="2019-06" db="EMBL/GenBank/DDBJ databases">
        <title>Whole genome shotgun sequence of Streptomyces cacaoi subsp. cacaoi NBRC 12748.</title>
        <authorList>
            <person name="Hosoyama A."/>
            <person name="Uohara A."/>
            <person name="Ohji S."/>
            <person name="Ichikawa N."/>
        </authorList>
    </citation>
    <scope>NUCLEOTIDE SEQUENCE [LARGE SCALE GENOMIC DNA]</scope>
    <source>
        <strain evidence="2 3">NBRC 12748</strain>
    </source>
</reference>
<dbReference type="RefSeq" id="WP_086814944.1">
    <property type="nucleotide sequence ID" value="NZ_BJMM01000026.1"/>
</dbReference>
<dbReference type="OrthoDB" id="9153800at2"/>
<proteinExistence type="predicted"/>
<evidence type="ECO:0000313" key="3">
    <source>
        <dbReference type="Proteomes" id="UP000319210"/>
    </source>
</evidence>
<feature type="transmembrane region" description="Helical" evidence="1">
    <location>
        <begin position="123"/>
        <end position="151"/>
    </location>
</feature>
<dbReference type="EMBL" id="BJMM01000026">
    <property type="protein sequence ID" value="GEB52027.1"/>
    <property type="molecule type" value="Genomic_DNA"/>
</dbReference>
<keyword evidence="1" id="KW-0472">Membrane</keyword>
<dbReference type="AlphaFoldDB" id="A0A4Y3R580"/>
<evidence type="ECO:0008006" key="4">
    <source>
        <dbReference type="Google" id="ProtNLM"/>
    </source>
</evidence>
<dbReference type="Proteomes" id="UP000319210">
    <property type="component" value="Unassembled WGS sequence"/>
</dbReference>